<dbReference type="CDD" id="cd07516">
    <property type="entry name" value="HAD_Pase"/>
    <property type="match status" value="1"/>
</dbReference>
<evidence type="ECO:0000313" key="1">
    <source>
        <dbReference type="EMBL" id="HIX51269.1"/>
    </source>
</evidence>
<dbReference type="SFLD" id="SFLDS00003">
    <property type="entry name" value="Haloacid_Dehalogenase"/>
    <property type="match status" value="1"/>
</dbReference>
<sequence length="270" mass="28798">MKRDWKLICVDVDGTLLDDTKKVPKEAADSLRAAAAAGVWIALVSGRMPAALTPVEKELGISCIKACCAGTYILMDGQCLSSVYLPAGSMRAIGALGAKRGIPLWIYREEDWFVTGEDALVREESAIIGREPKIASVEELARAWDLAGTGPNKLLFGADPKAIGEIGQELKSGSYGEVEAARSADMYLEIYPKGMNKGRALNIICEKLNIDSSQAIAFGDQELDTPMIEAAGLGVAMGNAIEELKEKADYVTGTNNEAGIAQALGRYLNP</sequence>
<protein>
    <submittedName>
        <fullName evidence="1">HAD family hydrolase</fullName>
    </submittedName>
</protein>
<dbReference type="AlphaFoldDB" id="A0A9D1W2B2"/>
<comment type="caution">
    <text evidence="1">The sequence shown here is derived from an EMBL/GenBank/DDBJ whole genome shotgun (WGS) entry which is preliminary data.</text>
</comment>
<dbReference type="EMBL" id="DXEU01000009">
    <property type="protein sequence ID" value="HIX51269.1"/>
    <property type="molecule type" value="Genomic_DNA"/>
</dbReference>
<keyword evidence="1" id="KW-0378">Hydrolase</keyword>
<accession>A0A9D1W2B2</accession>
<dbReference type="GO" id="GO:0005829">
    <property type="term" value="C:cytosol"/>
    <property type="evidence" value="ECO:0007669"/>
    <property type="project" value="TreeGrafter"/>
</dbReference>
<dbReference type="PANTHER" id="PTHR10000:SF8">
    <property type="entry name" value="HAD SUPERFAMILY HYDROLASE-LIKE, TYPE 3"/>
    <property type="match status" value="1"/>
</dbReference>
<dbReference type="Gene3D" id="3.30.1240.10">
    <property type="match status" value="1"/>
</dbReference>
<dbReference type="SFLD" id="SFLDG01140">
    <property type="entry name" value="C2.B:_Phosphomannomutase_and_P"/>
    <property type="match status" value="1"/>
</dbReference>
<dbReference type="Proteomes" id="UP000886780">
    <property type="component" value="Unassembled WGS sequence"/>
</dbReference>
<dbReference type="GO" id="GO:0000287">
    <property type="term" value="F:magnesium ion binding"/>
    <property type="evidence" value="ECO:0007669"/>
    <property type="project" value="TreeGrafter"/>
</dbReference>
<dbReference type="NCBIfam" id="TIGR00099">
    <property type="entry name" value="Cof-subfamily"/>
    <property type="match status" value="1"/>
</dbReference>
<dbReference type="SUPFAM" id="SSF56784">
    <property type="entry name" value="HAD-like"/>
    <property type="match status" value="1"/>
</dbReference>
<dbReference type="Pfam" id="PF08282">
    <property type="entry name" value="Hydrolase_3"/>
    <property type="match status" value="1"/>
</dbReference>
<dbReference type="InterPro" id="IPR000150">
    <property type="entry name" value="Cof"/>
</dbReference>
<name>A0A9D1W2B2_9FIRM</name>
<dbReference type="InterPro" id="IPR036412">
    <property type="entry name" value="HAD-like_sf"/>
</dbReference>
<organism evidence="1 2">
    <name type="scientific">Candidatus Lachnoclostridium stercoripullorum</name>
    <dbReference type="NCBI Taxonomy" id="2838635"/>
    <lineage>
        <taxon>Bacteria</taxon>
        <taxon>Bacillati</taxon>
        <taxon>Bacillota</taxon>
        <taxon>Clostridia</taxon>
        <taxon>Lachnospirales</taxon>
        <taxon>Lachnospiraceae</taxon>
    </lineage>
</organism>
<gene>
    <name evidence="1" type="ORF">IAA28_00510</name>
</gene>
<dbReference type="PANTHER" id="PTHR10000">
    <property type="entry name" value="PHOSPHOSERINE PHOSPHATASE"/>
    <property type="match status" value="1"/>
</dbReference>
<reference evidence="1" key="1">
    <citation type="journal article" date="2021" name="PeerJ">
        <title>Extensive microbial diversity within the chicken gut microbiome revealed by metagenomics and culture.</title>
        <authorList>
            <person name="Gilroy R."/>
            <person name="Ravi A."/>
            <person name="Getino M."/>
            <person name="Pursley I."/>
            <person name="Horton D.L."/>
            <person name="Alikhan N.F."/>
            <person name="Baker D."/>
            <person name="Gharbi K."/>
            <person name="Hall N."/>
            <person name="Watson M."/>
            <person name="Adriaenssens E.M."/>
            <person name="Foster-Nyarko E."/>
            <person name="Jarju S."/>
            <person name="Secka A."/>
            <person name="Antonio M."/>
            <person name="Oren A."/>
            <person name="Chaudhuri R.R."/>
            <person name="La Ragione R."/>
            <person name="Hildebrand F."/>
            <person name="Pallen M.J."/>
        </authorList>
    </citation>
    <scope>NUCLEOTIDE SEQUENCE</scope>
    <source>
        <strain evidence="1">ChiGjej4B4-12881</strain>
    </source>
</reference>
<dbReference type="InterPro" id="IPR023214">
    <property type="entry name" value="HAD_sf"/>
</dbReference>
<evidence type="ECO:0000313" key="2">
    <source>
        <dbReference type="Proteomes" id="UP000886780"/>
    </source>
</evidence>
<dbReference type="GO" id="GO:0016791">
    <property type="term" value="F:phosphatase activity"/>
    <property type="evidence" value="ECO:0007669"/>
    <property type="project" value="TreeGrafter"/>
</dbReference>
<proteinExistence type="predicted"/>
<dbReference type="Gene3D" id="3.40.50.1000">
    <property type="entry name" value="HAD superfamily/HAD-like"/>
    <property type="match status" value="1"/>
</dbReference>
<reference evidence="1" key="2">
    <citation type="submission" date="2021-04" db="EMBL/GenBank/DDBJ databases">
        <authorList>
            <person name="Gilroy R."/>
        </authorList>
    </citation>
    <scope>NUCLEOTIDE SEQUENCE</scope>
    <source>
        <strain evidence="1">ChiGjej4B4-12881</strain>
    </source>
</reference>